<dbReference type="AlphaFoldDB" id="A0A1H8Z9D7"/>
<accession>A0A1H8Z9D7</accession>
<gene>
    <name evidence="1" type="ORF">SAMN05444359_101228</name>
</gene>
<proteinExistence type="predicted"/>
<dbReference type="InParanoid" id="A0A1H8Z9D7"/>
<keyword evidence="2" id="KW-1185">Reference proteome</keyword>
<sequence>MDEAPEVSIYSITSLIRRVLILLVMDEAPEAITFGNLLAILKQVLILLVMDEAPEAAPTTFTDTEGNGLNPSCDG</sequence>
<protein>
    <submittedName>
        <fullName evidence="1">Uncharacterized protein</fullName>
    </submittedName>
</protein>
<reference evidence="2" key="1">
    <citation type="submission" date="2016-10" db="EMBL/GenBank/DDBJ databases">
        <authorList>
            <person name="Varghese N."/>
            <person name="Submissions S."/>
        </authorList>
    </citation>
    <scope>NUCLEOTIDE SEQUENCE [LARGE SCALE GENOMIC DNA]</scope>
    <source>
        <strain evidence="2">DSM 24740</strain>
    </source>
</reference>
<evidence type="ECO:0000313" key="2">
    <source>
        <dbReference type="Proteomes" id="UP000199021"/>
    </source>
</evidence>
<name>A0A1H8Z9D7_9BACT</name>
<dbReference type="EMBL" id="FOFB01000001">
    <property type="protein sequence ID" value="SEP60982.1"/>
    <property type="molecule type" value="Genomic_DNA"/>
</dbReference>
<evidence type="ECO:0000313" key="1">
    <source>
        <dbReference type="EMBL" id="SEP60982.1"/>
    </source>
</evidence>
<dbReference type="Proteomes" id="UP000199021">
    <property type="component" value="Unassembled WGS sequence"/>
</dbReference>
<organism evidence="1 2">
    <name type="scientific">Neolewinella agarilytica</name>
    <dbReference type="NCBI Taxonomy" id="478744"/>
    <lineage>
        <taxon>Bacteria</taxon>
        <taxon>Pseudomonadati</taxon>
        <taxon>Bacteroidota</taxon>
        <taxon>Saprospiria</taxon>
        <taxon>Saprospirales</taxon>
        <taxon>Lewinellaceae</taxon>
        <taxon>Neolewinella</taxon>
    </lineage>
</organism>